<dbReference type="PANTHER" id="PTHR46599:SF3">
    <property type="entry name" value="PIGGYBAC TRANSPOSABLE ELEMENT-DERIVED PROTEIN 4"/>
    <property type="match status" value="1"/>
</dbReference>
<gene>
    <name evidence="4" type="primary">LOC101860882</name>
</gene>
<organism evidence="3 4">
    <name type="scientific">Aplysia californica</name>
    <name type="common">California sea hare</name>
    <dbReference type="NCBI Taxonomy" id="6500"/>
    <lineage>
        <taxon>Eukaryota</taxon>
        <taxon>Metazoa</taxon>
        <taxon>Spiralia</taxon>
        <taxon>Lophotrochozoa</taxon>
        <taxon>Mollusca</taxon>
        <taxon>Gastropoda</taxon>
        <taxon>Heterobranchia</taxon>
        <taxon>Euthyneura</taxon>
        <taxon>Tectipleura</taxon>
        <taxon>Aplysiida</taxon>
        <taxon>Aplysioidea</taxon>
        <taxon>Aplysiidae</taxon>
        <taxon>Aplysia</taxon>
    </lineage>
</organism>
<reference evidence="4" key="1">
    <citation type="submission" date="2025-08" db="UniProtKB">
        <authorList>
            <consortium name="RefSeq"/>
        </authorList>
    </citation>
    <scope>IDENTIFICATION</scope>
</reference>
<dbReference type="Pfam" id="PF13843">
    <property type="entry name" value="DDE_Tnp_1_7"/>
    <property type="match status" value="1"/>
</dbReference>
<evidence type="ECO:0000256" key="1">
    <source>
        <dbReference type="SAM" id="MobiDB-lite"/>
    </source>
</evidence>
<feature type="domain" description="PiggyBac transposable element-derived protein" evidence="2">
    <location>
        <begin position="83"/>
        <end position="356"/>
    </location>
</feature>
<evidence type="ECO:0000313" key="4">
    <source>
        <dbReference type="RefSeq" id="XP_005095435.1"/>
    </source>
</evidence>
<evidence type="ECO:0000259" key="2">
    <source>
        <dbReference type="Pfam" id="PF13843"/>
    </source>
</evidence>
<sequence length="359" mass="40803">MSRPQRKKATEVIEFFQTLDSDVEETDSDGEFFDSGPDEDSDDADPGPSTSAGPPPKRMRPSGDVAPAPAPQPGVHVPDNVVTPLDFFRLFFTADILRVIKTETNRCAASELGRRQLPPESLYKNWSTVTLKELWGFFTIWVHMSLVKKPCLKDYWSTAEIIRTSFASKIMSRNRFMQILGLLHLNDNTTYIPLRETGHDPLHKLRPIIDPLSATFRDLVTPQQKLVIDEAICPWRGNLRFRVYMKDKPSKWRIKLYMLCESASAYVCAFEIYAGDPTISNKPVDVCRRMMMPLMNKGYILYTDNYYTCPALYQEMIAGGTMIVGTVRANRVGMPKDLAALNLRTEESAYRRQDKLVAG</sequence>
<dbReference type="InterPro" id="IPR029526">
    <property type="entry name" value="PGBD"/>
</dbReference>
<dbReference type="Proteomes" id="UP000694888">
    <property type="component" value="Unplaced"/>
</dbReference>
<proteinExistence type="predicted"/>
<evidence type="ECO:0000313" key="3">
    <source>
        <dbReference type="Proteomes" id="UP000694888"/>
    </source>
</evidence>
<dbReference type="RefSeq" id="XP_005095435.1">
    <property type="nucleotide sequence ID" value="XM_005095378.1"/>
</dbReference>
<dbReference type="PANTHER" id="PTHR46599">
    <property type="entry name" value="PIGGYBAC TRANSPOSABLE ELEMENT-DERIVED PROTEIN 4"/>
    <property type="match status" value="1"/>
</dbReference>
<accession>A0ABM0JJY8</accession>
<feature type="region of interest" description="Disordered" evidence="1">
    <location>
        <begin position="18"/>
        <end position="76"/>
    </location>
</feature>
<feature type="compositionally biased region" description="Acidic residues" evidence="1">
    <location>
        <begin position="21"/>
        <end position="45"/>
    </location>
</feature>
<name>A0ABM0JJY8_APLCA</name>
<keyword evidence="3" id="KW-1185">Reference proteome</keyword>
<protein>
    <submittedName>
        <fullName evidence="4">Uncharacterized protein LOC101860882</fullName>
    </submittedName>
</protein>
<dbReference type="GeneID" id="101860882"/>